<dbReference type="Pfam" id="PF01053">
    <property type="entry name" value="Cys_Met_Meta_PP"/>
    <property type="match status" value="1"/>
</dbReference>
<dbReference type="PANTHER" id="PTHR11808:SF15">
    <property type="entry name" value="CYSTATHIONINE GAMMA-LYASE"/>
    <property type="match status" value="1"/>
</dbReference>
<evidence type="ECO:0000256" key="2">
    <source>
        <dbReference type="ARBA" id="ARBA00009077"/>
    </source>
</evidence>
<dbReference type="GO" id="GO:0030170">
    <property type="term" value="F:pyridoxal phosphate binding"/>
    <property type="evidence" value="ECO:0007669"/>
    <property type="project" value="InterPro"/>
</dbReference>
<dbReference type="FunFam" id="3.90.1150.10:FF:000008">
    <property type="entry name" value="Cystathionine gamma-synthase"/>
    <property type="match status" value="1"/>
</dbReference>
<dbReference type="GO" id="GO:0005737">
    <property type="term" value="C:cytoplasm"/>
    <property type="evidence" value="ECO:0007669"/>
    <property type="project" value="TreeGrafter"/>
</dbReference>
<dbReference type="EMBL" id="LNQE01000619">
    <property type="protein sequence ID" value="KUG25709.1"/>
    <property type="molecule type" value="Genomic_DNA"/>
</dbReference>
<evidence type="ECO:0000313" key="4">
    <source>
        <dbReference type="EMBL" id="KUG25709.1"/>
    </source>
</evidence>
<comment type="similarity">
    <text evidence="2">Belongs to the trans-sulfuration enzymes family.</text>
</comment>
<name>A0A0W8FXV2_9ZZZZ</name>
<evidence type="ECO:0000256" key="1">
    <source>
        <dbReference type="ARBA" id="ARBA00001933"/>
    </source>
</evidence>
<dbReference type="Gene3D" id="3.90.1150.10">
    <property type="entry name" value="Aspartate Aminotransferase, domain 1"/>
    <property type="match status" value="1"/>
</dbReference>
<proteinExistence type="inferred from homology"/>
<dbReference type="InterPro" id="IPR000277">
    <property type="entry name" value="Cys/Met-Metab_PyrdxlP-dep_enz"/>
</dbReference>
<dbReference type="AlphaFoldDB" id="A0A0W8FXV2"/>
<dbReference type="InterPro" id="IPR015422">
    <property type="entry name" value="PyrdxlP-dep_Trfase_small"/>
</dbReference>
<gene>
    <name evidence="4" type="ORF">ASZ90_004457</name>
</gene>
<dbReference type="GO" id="GO:0019343">
    <property type="term" value="P:cysteine biosynthetic process via cystathionine"/>
    <property type="evidence" value="ECO:0007669"/>
    <property type="project" value="TreeGrafter"/>
</dbReference>
<dbReference type="PIRSF" id="PIRSF001434">
    <property type="entry name" value="CGS"/>
    <property type="match status" value="1"/>
</dbReference>
<protein>
    <submittedName>
        <fullName evidence="4">Cystathionine gamma-lyase</fullName>
        <ecNumber evidence="4">4.4.1.1</ecNumber>
    </submittedName>
</protein>
<accession>A0A0W8FXV2</accession>
<dbReference type="PANTHER" id="PTHR11808">
    <property type="entry name" value="TRANS-SULFURATION ENZYME FAMILY MEMBER"/>
    <property type="match status" value="1"/>
</dbReference>
<dbReference type="CDD" id="cd00614">
    <property type="entry name" value="CGS_like"/>
    <property type="match status" value="1"/>
</dbReference>
<keyword evidence="3" id="KW-0663">Pyridoxal phosphate</keyword>
<comment type="caution">
    <text evidence="4">The sequence shown here is derived from an EMBL/GenBank/DDBJ whole genome shotgun (WGS) entry which is preliminary data.</text>
</comment>
<dbReference type="Gene3D" id="3.40.640.10">
    <property type="entry name" value="Type I PLP-dependent aspartate aminotransferase-like (Major domain)"/>
    <property type="match status" value="1"/>
</dbReference>
<evidence type="ECO:0000256" key="3">
    <source>
        <dbReference type="ARBA" id="ARBA00022898"/>
    </source>
</evidence>
<reference evidence="4" key="1">
    <citation type="journal article" date="2015" name="Proc. Natl. Acad. Sci. U.S.A.">
        <title>Networks of energetic and metabolic interactions define dynamics in microbial communities.</title>
        <authorList>
            <person name="Embree M."/>
            <person name="Liu J.K."/>
            <person name="Al-Bassam M.M."/>
            <person name="Zengler K."/>
        </authorList>
    </citation>
    <scope>NUCLEOTIDE SEQUENCE</scope>
</reference>
<dbReference type="InterPro" id="IPR015424">
    <property type="entry name" value="PyrdxlP-dep_Trfase"/>
</dbReference>
<organism evidence="4">
    <name type="scientific">hydrocarbon metagenome</name>
    <dbReference type="NCBI Taxonomy" id="938273"/>
    <lineage>
        <taxon>unclassified sequences</taxon>
        <taxon>metagenomes</taxon>
        <taxon>ecological metagenomes</taxon>
    </lineage>
</organism>
<dbReference type="GO" id="GO:0004123">
    <property type="term" value="F:cystathionine gamma-lyase activity"/>
    <property type="evidence" value="ECO:0007669"/>
    <property type="project" value="TreeGrafter"/>
</dbReference>
<comment type="cofactor">
    <cofactor evidence="1">
        <name>pyridoxal 5'-phosphate</name>
        <dbReference type="ChEBI" id="CHEBI:597326"/>
    </cofactor>
</comment>
<dbReference type="GO" id="GO:0019346">
    <property type="term" value="P:transsulfuration"/>
    <property type="evidence" value="ECO:0007669"/>
    <property type="project" value="InterPro"/>
</dbReference>
<dbReference type="InterPro" id="IPR015421">
    <property type="entry name" value="PyrdxlP-dep_Trfase_major"/>
</dbReference>
<sequence length="378" mass="41770">MGFQTDAVHAGQTAEPLSGAITIPIYQTSTYHQEELGKHKGYEYGRTHNPTREAMEKNVATLEKGKYGIAYSSGLSSVQALMGLLKQGDHVVISNNVYGGTYRQLELNMTNYGLSFSWVDTSKLSNIENAIKDNSKMVFIETPTNPMLNLTDIKGTVEIAKKHKLISVVDNTFMSPYFQNPLVLGADIVLHSTTKYINGHCDVVGGILITNDEKIHERLRYLQNAIGAVPSPFDCWLTLRSTKTLALRMKQHNENAIKIAEYLDGQSYAEKVIYPGLKSHPQHELAKKQMTGFGGMISVDFGRFEKAKKVLNGVKIFALAESLGGVESLICHPASMTHASVPKDEREKIGITDSLVRFSVGIEDAEDLIADIEQALNY</sequence>
<dbReference type="EC" id="4.4.1.1" evidence="4"/>
<keyword evidence="4" id="KW-0456">Lyase</keyword>
<dbReference type="FunFam" id="3.40.640.10:FF:000009">
    <property type="entry name" value="Cystathionine gamma-synthase homolog"/>
    <property type="match status" value="1"/>
</dbReference>
<dbReference type="NCBIfam" id="NF005871">
    <property type="entry name" value="PRK07811.1"/>
    <property type="match status" value="1"/>
</dbReference>
<dbReference type="SUPFAM" id="SSF53383">
    <property type="entry name" value="PLP-dependent transferases"/>
    <property type="match status" value="1"/>
</dbReference>
<dbReference type="GO" id="GO:0003962">
    <property type="term" value="F:cystathionine gamma-synthase activity"/>
    <property type="evidence" value="ECO:0007669"/>
    <property type="project" value="TreeGrafter"/>
</dbReference>